<dbReference type="GO" id="GO:0005634">
    <property type="term" value="C:nucleus"/>
    <property type="evidence" value="ECO:0007669"/>
    <property type="project" value="UniProtKB-SubCell"/>
</dbReference>
<dbReference type="GO" id="GO:0006281">
    <property type="term" value="P:DNA repair"/>
    <property type="evidence" value="ECO:0007669"/>
    <property type="project" value="UniProtKB-KW"/>
</dbReference>
<dbReference type="InterPro" id="IPR029060">
    <property type="entry name" value="PIN-like_dom_sf"/>
</dbReference>
<dbReference type="Gene3D" id="1.10.150.20">
    <property type="entry name" value="5' to 3' exonuclease, C-terminal subdomain"/>
    <property type="match status" value="1"/>
</dbReference>
<dbReference type="VEuPathDB" id="TriTrypDB:LdBPK_231530.1"/>
<feature type="region of interest" description="Disordered" evidence="7">
    <location>
        <begin position="921"/>
        <end position="949"/>
    </location>
</feature>
<feature type="region of interest" description="Disordered" evidence="7">
    <location>
        <begin position="1116"/>
        <end position="1166"/>
    </location>
</feature>
<dbReference type="SUPFAM" id="SSF47807">
    <property type="entry name" value="5' to 3' exonuclease, C-terminal subdomain"/>
    <property type="match status" value="1"/>
</dbReference>
<evidence type="ECO:0000259" key="8">
    <source>
        <dbReference type="SMART" id="SM00484"/>
    </source>
</evidence>
<feature type="region of interest" description="Disordered" evidence="7">
    <location>
        <begin position="1575"/>
        <end position="1615"/>
    </location>
</feature>
<dbReference type="GO" id="GO:0017108">
    <property type="term" value="F:5'-flap endonuclease activity"/>
    <property type="evidence" value="ECO:0007669"/>
    <property type="project" value="TreeGrafter"/>
</dbReference>
<dbReference type="GO" id="GO:0046872">
    <property type="term" value="F:metal ion binding"/>
    <property type="evidence" value="ECO:0007669"/>
    <property type="project" value="InterPro"/>
</dbReference>
<feature type="domain" description="XPG-I" evidence="8">
    <location>
        <begin position="211"/>
        <end position="284"/>
    </location>
</feature>
<dbReference type="InterPro" id="IPR036279">
    <property type="entry name" value="5-3_exonuclease_C_sf"/>
</dbReference>
<dbReference type="CDD" id="cd09857">
    <property type="entry name" value="PIN_EXO1"/>
    <property type="match status" value="1"/>
</dbReference>
<comment type="subcellular location">
    <subcellularLocation>
        <location evidence="1">Nucleus</location>
    </subcellularLocation>
</comment>
<evidence type="ECO:0000256" key="4">
    <source>
        <dbReference type="ARBA" id="ARBA00022801"/>
    </source>
</evidence>
<evidence type="ECO:0000259" key="9">
    <source>
        <dbReference type="SMART" id="SM00485"/>
    </source>
</evidence>
<dbReference type="EMBL" id="RHLD01000023">
    <property type="protein sequence ID" value="TPP51275.1"/>
    <property type="molecule type" value="Genomic_DNA"/>
</dbReference>
<feature type="region of interest" description="Disordered" evidence="7">
    <location>
        <begin position="2146"/>
        <end position="2167"/>
    </location>
</feature>
<dbReference type="PANTHER" id="PTHR11081">
    <property type="entry name" value="FLAP ENDONUCLEASE FAMILY MEMBER"/>
    <property type="match status" value="1"/>
</dbReference>
<feature type="region of interest" description="Disordered" evidence="7">
    <location>
        <begin position="1883"/>
        <end position="1904"/>
    </location>
</feature>
<comment type="caution">
    <text evidence="10">The sequence shown here is derived from an EMBL/GenBank/DDBJ whole genome shotgun (WGS) entry which is preliminary data.</text>
</comment>
<feature type="compositionally biased region" description="Polar residues" evidence="7">
    <location>
        <begin position="1016"/>
        <end position="1031"/>
    </location>
</feature>
<evidence type="ECO:0000256" key="3">
    <source>
        <dbReference type="ARBA" id="ARBA00022763"/>
    </source>
</evidence>
<dbReference type="VEuPathDB" id="TriTrypDB:LDHU3_23.2050"/>
<evidence type="ECO:0000256" key="5">
    <source>
        <dbReference type="ARBA" id="ARBA00023204"/>
    </source>
</evidence>
<dbReference type="FunFam" id="1.10.150.20:FF:000124">
    <property type="entry name" value="Exonuclease, putative"/>
    <property type="match status" value="1"/>
</dbReference>
<accession>A0A504XTZ9</accession>
<keyword evidence="5" id="KW-0234">DNA repair</keyword>
<evidence type="ECO:0000256" key="1">
    <source>
        <dbReference type="ARBA" id="ARBA00004123"/>
    </source>
</evidence>
<evidence type="ECO:0000256" key="6">
    <source>
        <dbReference type="ARBA" id="ARBA00023242"/>
    </source>
</evidence>
<dbReference type="InterPro" id="IPR044752">
    <property type="entry name" value="PIN-like_EXO1"/>
</dbReference>
<feature type="compositionally biased region" description="Low complexity" evidence="7">
    <location>
        <begin position="2146"/>
        <end position="2156"/>
    </location>
</feature>
<evidence type="ECO:0000256" key="7">
    <source>
        <dbReference type="SAM" id="MobiDB-lite"/>
    </source>
</evidence>
<dbReference type="Gene3D" id="3.40.50.1010">
    <property type="entry name" value="5'-nuclease"/>
    <property type="match status" value="1"/>
</dbReference>
<sequence length="2263" mass="242155">MGIKGLWQALREYVDDGHLSQFRGQRVAVDMYVWLHRCIHRSVRIRTESVVAFFDAKYSDTPSSTEPDSLDGGGDAVACTSPSPAALALDDVLVIDDQFVTHVVDKVSALQRFGVIPVCVFDGAAMPMKGSTDEERQRRRVEAFQGALIKLERLYCDACRRRGYTAEGHATGTRITLPRDSRPYEEAVQLLEKAVDISTELAHAVIQVLKEERHVECIVAPYEADAQLAYLCREGYVSAAASEDSDLIAYYCPCVISKLDTFSGKCEVLQPPLCAPHFFRRMAATSATASSAAALLLRSATGNRRAAADEDAVDHRRDCVNSAHAHMRASALQSLQGPHNSVNGVTDANLGEGTTSASMTATASAFTYESFLLGCILSGCDYVPNLRSIGVKKAFKLVAHATSLRQCFTTLEREFGFPADELRRYRHRILEAFYCFAHHLVYSPLTQEIVTYHPLPSSDSGVTAVLKTQLVGEVWCAQMAQEVCVQCLKDPCTLQLYKGVYQPCVTQYLQRTRRGQTSLRAYTGFHEMSSNRVVVHLEKQRRDGSAISQHSPDKASFGAPLKKQRVASGFIGSSAALPQSSSSSQQQAGMMVVRSRFFMVRGRTAVCEHWSTSETDSDGDADSGGPGVHMMVPERASLCPAEPMTDTSTGGHNRFASLAHRPSSPASLSITKAASGSLTDDSADGVGAAATNTLCRTAGITVKEGTQEMKDDCSPSDGAQLDDAAENLSNSWMDVVGASASAASLLCTTASTLSMRDSESTRDEECEVEGEHKAARAQVVREELRKVCCMAENPDVEPNTYDVAEGTGATAGAVGTHAASRAPPPPPPRCDCPFGYWQCNLSPLQRSAMSPMGKVASGYVPRAFRPPRSTAAASAAPISASGNSPPVPLNDCDMKAKAEDLAMLRSPSKAELLTTAPLTSLPSLMLPSSPTDGDRASSAAPPPLPSHSPARLTRVLLLTAAPMRLCRPALFSPATAAHPILGSLRRHRGCGLCGGTVRAVCWRSSTRASGQGRRPPSNSSFVEPTLATSVQPDDGSKASAPAISAPPAATSSSITGDASAPAKGCPYPAASAADVLLSLNHTQRLLRRLPVGASRFLFHYNELPSNIRDKMPLVVQQQQHRARGSSKEQGHTTNAAAPTPASAPEQGALASAETPTAGDAPGRRSGTADYSRLLTLAQPKLTASEKTLLALFRGAQKERQLVRQQRLKERHGRLVMEGGGRRSSTTPRFAPSLVTDPLLHLRGLEEPCLLIPDTRGTFVSLGLAADLHSTTDAPTYPTSARATPDAAIMDGFHLGLACISTDYRTDYASLPLYYVLGVPTALLGLLRSSPSVGKHEFHGSKIRDGVIDSGACTWRNRCQAPVDLSRWLVFDIATSQVLLRRRGVPRTDEPPVSRYVSALEAQVFLAHTYSFDPRSAYEAAVLQARVPAQPSAPTAGYRASASAAAPSTMRMMSPPLYTLFFFTVARGQTTTNSGVSPIDAGVLYPTCFSSYMSEVPTTQQLAAETAAAAQRLCLHHADASEPLMLLSSATGSGAADNSSFFVSMSGKRLRACAGASSSTSANLWTAQLQSRKLGVMGDPATEPSSSPIAKQAAQMTKYRAATESSAPRDQDRRGLCRQTTARQEMAESFRMWREAVAARVPSPRPRTSTGAAAVAEDSDRSQTPPPMTDGQQRLPAPSPRPVHPRQMSKPTDSAPLSPASCGQGREEGHRLRLEEQLDTEGAALMSDGGAFTQEWSTGFRFGRVAIEVAVPLLFPMPAVMADAAAAPSPLSPALWGAQASGADAAVDAPVRVIDAPLADALWSALYTPAAATSASPPTPSTPFSSPPSFFSTTPDAAAAEPVMTSVLPTAEERLMLARERVLLPFLLHQPRWVLPGSDSLGALPSSSSRVSDTDDGPRAVRERNRRPPVNVCPSLWRLHELEQLCGWRRHRLLFNDVFGSFSGLLIHDLYIMIGRRAPAMLPGSISATTARARQADRPQAPLSPLVLLNDVAYVERVLLPAMRCFAVNTCTWVDSGLCVYRSPYEVVPTARRYVVEGDFAASKKPSTPSLSCVAPQQWRSPASCDGDPADSPAETAAEVALHHRQLSLWLQQLQRVPHEFLRRWLAECHGRTSLDPAVDARVRMRTGGVPAACLVFFVGSCSSAASTLSSRPSRTPHGGDDDDLGDSGAVAASAEAVEKGLERLLSLTPDRIAVVPLLDFVVWGALCSDFSAASVQHLTHAADRCRAALDAPADGLAAVKYCVRYPRHLCCNGGRGTTVALLR</sequence>
<feature type="region of interest" description="Disordered" evidence="7">
    <location>
        <begin position="1006"/>
        <end position="1062"/>
    </location>
</feature>
<gene>
    <name evidence="10" type="ORF">CGC20_17835</name>
</gene>
<evidence type="ECO:0000313" key="11">
    <source>
        <dbReference type="Proteomes" id="UP000318821"/>
    </source>
</evidence>
<feature type="compositionally biased region" description="Basic and acidic residues" evidence="7">
    <location>
        <begin position="1891"/>
        <end position="1902"/>
    </location>
</feature>
<dbReference type="InterPro" id="IPR006085">
    <property type="entry name" value="XPG_DNA_repair_N"/>
</dbReference>
<protein>
    <submittedName>
        <fullName evidence="10">XPG I-region family protein</fullName>
    </submittedName>
</protein>
<feature type="compositionally biased region" description="Low complexity" evidence="7">
    <location>
        <begin position="1132"/>
        <end position="1144"/>
    </location>
</feature>
<dbReference type="PRINTS" id="PR00853">
    <property type="entry name" value="XPGRADSUPER"/>
</dbReference>
<dbReference type="SUPFAM" id="SSF88723">
    <property type="entry name" value="PIN domain-like"/>
    <property type="match status" value="1"/>
</dbReference>
<feature type="compositionally biased region" description="Low complexity" evidence="7">
    <location>
        <begin position="921"/>
        <end position="939"/>
    </location>
</feature>
<dbReference type="VEuPathDB" id="TriTrypDB:LdBPK_231540.1"/>
<dbReference type="Proteomes" id="UP000318821">
    <property type="component" value="Unassembled WGS sequence"/>
</dbReference>
<evidence type="ECO:0000256" key="2">
    <source>
        <dbReference type="ARBA" id="ARBA00022722"/>
    </source>
</evidence>
<dbReference type="Pfam" id="PF00752">
    <property type="entry name" value="XPG_N"/>
    <property type="match status" value="2"/>
</dbReference>
<feature type="compositionally biased region" description="Low complexity" evidence="7">
    <location>
        <begin position="1038"/>
        <end position="1055"/>
    </location>
</feature>
<keyword evidence="6" id="KW-0539">Nucleus</keyword>
<proteinExistence type="predicted"/>
<reference evidence="11" key="1">
    <citation type="submission" date="2019-02" db="EMBL/GenBank/DDBJ databases">
        <title>FDA dAtabase for Regulatory Grade micrObial Sequences (FDA-ARGOS): Supporting development and validation of Infectious Disease Dx tests.</title>
        <authorList>
            <person name="Duncan R."/>
            <person name="Fisher C."/>
            <person name="Tallon L."/>
            <person name="Sadzewicz L."/>
            <person name="Sengamalay N."/>
            <person name="Ott S."/>
            <person name="Godinez A."/>
            <person name="Nagaraj S."/>
            <person name="Vavikolanu K."/>
            <person name="Vyas G."/>
            <person name="Nadendla S."/>
            <person name="Aluvathingal J."/>
            <person name="Sichtig H."/>
        </authorList>
    </citation>
    <scope>NUCLEOTIDE SEQUENCE [LARGE SCALE GENOMIC DNA]</scope>
    <source>
        <strain evidence="11">FDAARGOS_360</strain>
    </source>
</reference>
<evidence type="ECO:0000313" key="10">
    <source>
        <dbReference type="EMBL" id="TPP51275.1"/>
    </source>
</evidence>
<keyword evidence="2" id="KW-0540">Nuclease</keyword>
<feature type="region of interest" description="Disordered" evidence="7">
    <location>
        <begin position="1811"/>
        <end position="1831"/>
    </location>
</feature>
<keyword evidence="3" id="KW-0227">DNA damage</keyword>
<organism evidence="10 11">
    <name type="scientific">Leishmania donovani</name>
    <dbReference type="NCBI Taxonomy" id="5661"/>
    <lineage>
        <taxon>Eukaryota</taxon>
        <taxon>Discoba</taxon>
        <taxon>Euglenozoa</taxon>
        <taxon>Kinetoplastea</taxon>
        <taxon>Metakinetoplastina</taxon>
        <taxon>Trypanosomatida</taxon>
        <taxon>Trypanosomatidae</taxon>
        <taxon>Leishmaniinae</taxon>
        <taxon>Leishmania</taxon>
    </lineage>
</organism>
<dbReference type="VEuPathDB" id="TriTrypDB:LdCL_230022500"/>
<dbReference type="SMART" id="SM00485">
    <property type="entry name" value="XPGN"/>
    <property type="match status" value="1"/>
</dbReference>
<dbReference type="SMART" id="SM00484">
    <property type="entry name" value="XPGI"/>
    <property type="match status" value="1"/>
</dbReference>
<dbReference type="InterPro" id="IPR006086">
    <property type="entry name" value="XPG-I_dom"/>
</dbReference>
<dbReference type="VEuPathDB" id="TriTrypDB:LdCL_230022600"/>
<keyword evidence="4" id="KW-0378">Hydrolase</keyword>
<dbReference type="InterPro" id="IPR006084">
    <property type="entry name" value="XPG/Rad2"/>
</dbReference>
<name>A0A504XTZ9_LEIDO</name>
<feature type="domain" description="XPG N-terminal" evidence="9">
    <location>
        <begin position="1"/>
        <end position="143"/>
    </location>
</feature>
<dbReference type="VEuPathDB" id="TriTrypDB:LDHU3_23.2070"/>
<feature type="region of interest" description="Disordered" evidence="7">
    <location>
        <begin position="1637"/>
        <end position="1708"/>
    </location>
</feature>
<dbReference type="Pfam" id="PF00867">
    <property type="entry name" value="XPG_I"/>
    <property type="match status" value="1"/>
</dbReference>
<dbReference type="PANTHER" id="PTHR11081:SF65">
    <property type="entry name" value="DNA DAMAGE-INDUCIBLE PROTEIN DIN7-RELATED"/>
    <property type="match status" value="1"/>
</dbReference>